<evidence type="ECO:0000256" key="1">
    <source>
        <dbReference type="ARBA" id="ARBA00001933"/>
    </source>
</evidence>
<keyword evidence="2" id="KW-0663">Pyridoxal phosphate</keyword>
<evidence type="ECO:0000313" key="5">
    <source>
        <dbReference type="Proteomes" id="UP001518925"/>
    </source>
</evidence>
<dbReference type="PANTHER" id="PTHR10314">
    <property type="entry name" value="CYSTATHIONINE BETA-SYNTHASE"/>
    <property type="match status" value="1"/>
</dbReference>
<dbReference type="InterPro" id="IPR001216">
    <property type="entry name" value="P-phosphate_BS"/>
</dbReference>
<proteinExistence type="predicted"/>
<reference evidence="4 5" key="1">
    <citation type="submission" date="2021-02" db="EMBL/GenBank/DDBJ databases">
        <title>Bacillus sp. RD4P76, an endophyte from a halophyte.</title>
        <authorList>
            <person name="Sun J.-Q."/>
        </authorList>
    </citation>
    <scope>NUCLEOTIDE SEQUENCE [LARGE SCALE GENOMIC DNA]</scope>
    <source>
        <strain evidence="4 5">RD4P76</strain>
    </source>
</reference>
<dbReference type="Proteomes" id="UP001518925">
    <property type="component" value="Unassembled WGS sequence"/>
</dbReference>
<dbReference type="EMBL" id="JAFELM010000044">
    <property type="protein sequence ID" value="MBM6619673.1"/>
    <property type="molecule type" value="Genomic_DNA"/>
</dbReference>
<keyword evidence="5" id="KW-1185">Reference proteome</keyword>
<sequence length="307" mass="32929">MQVYKHVHELIGNTPLLELTSFSLPNGVRLFAKLEYFNPGGSIKDRLGIELLQEAIDTGKIQEGGTIIEPTAGNTGIGLALAAVGKNINVIFCVPEKFSIEKQELMKALGAKIVHTPTSEGMKGAISKAQELLKEIPGAYCPQQFGNPANPNTYYKTLGPELWKQLEGHIDVFVAGAGTGGTFMGTARYLKEMSSSIKTVIVEPEGSILNGGESGPHKTEGIGMEFLPEYMEPSYFDSIHTVSDQDAFRLVKELAVKEGLLVGSSAGAALQAALLEAQKAKPGSHIVTIFADSSERYLSKKIYEGGI</sequence>
<comment type="cofactor">
    <cofactor evidence="1">
        <name>pyridoxal 5'-phosphate</name>
        <dbReference type="ChEBI" id="CHEBI:597326"/>
    </cofactor>
</comment>
<dbReference type="InterPro" id="IPR050214">
    <property type="entry name" value="Cys_Synth/Cystath_Beta-Synth"/>
</dbReference>
<dbReference type="CDD" id="cd01561">
    <property type="entry name" value="CBS_like"/>
    <property type="match status" value="1"/>
</dbReference>
<dbReference type="Gene3D" id="3.40.50.1100">
    <property type="match status" value="2"/>
</dbReference>
<organism evidence="4 5">
    <name type="scientific">Bacillus suaedaesalsae</name>
    <dbReference type="NCBI Taxonomy" id="2810349"/>
    <lineage>
        <taxon>Bacteria</taxon>
        <taxon>Bacillati</taxon>
        <taxon>Bacillota</taxon>
        <taxon>Bacilli</taxon>
        <taxon>Bacillales</taxon>
        <taxon>Bacillaceae</taxon>
        <taxon>Bacillus</taxon>
    </lineage>
</organism>
<protein>
    <submittedName>
        <fullName evidence="4">Cysteine synthase family protein</fullName>
    </submittedName>
</protein>
<evidence type="ECO:0000313" key="4">
    <source>
        <dbReference type="EMBL" id="MBM6619673.1"/>
    </source>
</evidence>
<comment type="caution">
    <text evidence="4">The sequence shown here is derived from an EMBL/GenBank/DDBJ whole genome shotgun (WGS) entry which is preliminary data.</text>
</comment>
<dbReference type="SUPFAM" id="SSF53686">
    <property type="entry name" value="Tryptophan synthase beta subunit-like PLP-dependent enzymes"/>
    <property type="match status" value="1"/>
</dbReference>
<dbReference type="InterPro" id="IPR001926">
    <property type="entry name" value="TrpB-like_PALP"/>
</dbReference>
<accession>A0ABS2DMG0</accession>
<dbReference type="Pfam" id="PF00291">
    <property type="entry name" value="PALP"/>
    <property type="match status" value="1"/>
</dbReference>
<dbReference type="InterPro" id="IPR036052">
    <property type="entry name" value="TrpB-like_PALP_sf"/>
</dbReference>
<feature type="domain" description="Tryptophan synthase beta chain-like PALP" evidence="3">
    <location>
        <begin position="9"/>
        <end position="292"/>
    </location>
</feature>
<dbReference type="RefSeq" id="WP_204205162.1">
    <property type="nucleotide sequence ID" value="NZ_JAFELM010000044.1"/>
</dbReference>
<name>A0ABS2DMG0_9BACI</name>
<evidence type="ECO:0000256" key="2">
    <source>
        <dbReference type="ARBA" id="ARBA00022898"/>
    </source>
</evidence>
<gene>
    <name evidence="4" type="ORF">JR050_18585</name>
</gene>
<evidence type="ECO:0000259" key="3">
    <source>
        <dbReference type="Pfam" id="PF00291"/>
    </source>
</evidence>
<dbReference type="PROSITE" id="PS00901">
    <property type="entry name" value="CYS_SYNTHASE"/>
    <property type="match status" value="1"/>
</dbReference>